<sequence length="194" mass="21756">MLVNREYYARMRKGARGEEETRFVTDCMKDANWLVRNLDQRANTLLRVATEIVKRQQAFFAHGAEHIKPLCQGDVADALGMHRSTVCRAIADKHLMTNRGLFELRYFFSNGLATDGPAEVSTESIRVRIRQMIAGESPAKVLSDDAIMAALQGEGVEIARRTVAKYPEMLGLPSSSVRRRQYKAAKLEAQLCPA</sequence>
<keyword evidence="3" id="KW-1185">Reference proteome</keyword>
<organism evidence="2 3">
    <name type="scientific">Tropicibacter naphthalenivorans</name>
    <dbReference type="NCBI Taxonomy" id="441103"/>
    <lineage>
        <taxon>Bacteria</taxon>
        <taxon>Pseudomonadati</taxon>
        <taxon>Pseudomonadota</taxon>
        <taxon>Alphaproteobacteria</taxon>
        <taxon>Rhodobacterales</taxon>
        <taxon>Roseobacteraceae</taxon>
        <taxon>Tropicibacter</taxon>
    </lineage>
</organism>
<evidence type="ECO:0000259" key="1">
    <source>
        <dbReference type="Pfam" id="PF04552"/>
    </source>
</evidence>
<dbReference type="Proteomes" id="UP000054935">
    <property type="component" value="Unassembled WGS sequence"/>
</dbReference>
<dbReference type="AlphaFoldDB" id="A0A0P1GWS7"/>
<dbReference type="GO" id="GO:0016987">
    <property type="term" value="F:sigma factor activity"/>
    <property type="evidence" value="ECO:0007669"/>
    <property type="project" value="InterPro"/>
</dbReference>
<proteinExistence type="predicted"/>
<dbReference type="PANTHER" id="PTHR32248:SF4">
    <property type="entry name" value="RNA POLYMERASE SIGMA-54 FACTOR"/>
    <property type="match status" value="1"/>
</dbReference>
<dbReference type="RefSeq" id="WP_058248848.1">
    <property type="nucleotide sequence ID" value="NZ_CYSE01000007.1"/>
</dbReference>
<gene>
    <name evidence="2" type="primary">rpoN2</name>
    <name evidence="2" type="ORF">TRN7648_03425</name>
</gene>
<dbReference type="GO" id="GO:0001216">
    <property type="term" value="F:DNA-binding transcription activator activity"/>
    <property type="evidence" value="ECO:0007669"/>
    <property type="project" value="InterPro"/>
</dbReference>
<name>A0A0P1GWS7_9RHOB</name>
<dbReference type="Pfam" id="PF04552">
    <property type="entry name" value="Sigma54_DBD"/>
    <property type="match status" value="1"/>
</dbReference>
<dbReference type="PANTHER" id="PTHR32248">
    <property type="entry name" value="RNA POLYMERASE SIGMA-54 FACTOR"/>
    <property type="match status" value="1"/>
</dbReference>
<reference evidence="2 3" key="1">
    <citation type="submission" date="2015-09" db="EMBL/GenBank/DDBJ databases">
        <authorList>
            <consortium name="Swine Surveillance"/>
        </authorList>
    </citation>
    <scope>NUCLEOTIDE SEQUENCE [LARGE SCALE GENOMIC DNA]</scope>
    <source>
        <strain evidence="2 3">CECT 7648</strain>
    </source>
</reference>
<accession>A0A0P1GWS7</accession>
<evidence type="ECO:0000313" key="3">
    <source>
        <dbReference type="Proteomes" id="UP000054935"/>
    </source>
</evidence>
<dbReference type="Gene3D" id="1.10.10.60">
    <property type="entry name" value="Homeodomain-like"/>
    <property type="match status" value="1"/>
</dbReference>
<dbReference type="EMBL" id="CYSE01000007">
    <property type="protein sequence ID" value="CUH81330.1"/>
    <property type="molecule type" value="Genomic_DNA"/>
</dbReference>
<dbReference type="OrthoDB" id="9814402at2"/>
<dbReference type="PROSITE" id="PS50044">
    <property type="entry name" value="SIGMA54_3"/>
    <property type="match status" value="1"/>
</dbReference>
<dbReference type="InterPro" id="IPR007634">
    <property type="entry name" value="RNA_pol_sigma_54_DNA-bd"/>
</dbReference>
<dbReference type="InterPro" id="IPR000394">
    <property type="entry name" value="RNA_pol_sigma_54"/>
</dbReference>
<evidence type="ECO:0000313" key="2">
    <source>
        <dbReference type="EMBL" id="CUH81330.1"/>
    </source>
</evidence>
<dbReference type="STRING" id="441103.TRN7648_03425"/>
<protein>
    <submittedName>
        <fullName evidence="2">RNA polymerase sigma-54 factor 2</fullName>
    </submittedName>
</protein>
<feature type="domain" description="RNA polymerase sigma factor 54 DNA-binding" evidence="1">
    <location>
        <begin position="23"/>
        <end position="180"/>
    </location>
</feature>
<dbReference type="PRINTS" id="PR00045">
    <property type="entry name" value="SIGMA54FCT"/>
</dbReference>